<evidence type="ECO:0000256" key="1">
    <source>
        <dbReference type="ARBA" id="ARBA00004651"/>
    </source>
</evidence>
<evidence type="ECO:0000256" key="7">
    <source>
        <dbReference type="RuleBase" id="RU000320"/>
    </source>
</evidence>
<keyword evidence="5 8" id="KW-1133">Transmembrane helix</keyword>
<comment type="subcellular location">
    <subcellularLocation>
        <location evidence="1">Cell membrane</location>
        <topology evidence="1">Multi-pass membrane protein</topology>
    </subcellularLocation>
    <subcellularLocation>
        <location evidence="7">Membrane</location>
        <topology evidence="7">Multi-pass membrane protein</topology>
    </subcellularLocation>
</comment>
<feature type="domain" description="NADH:quinone oxidoreductase/Mrp antiporter transmembrane" evidence="9">
    <location>
        <begin position="130"/>
        <end position="420"/>
    </location>
</feature>
<dbReference type="GO" id="GO:0016491">
    <property type="term" value="F:oxidoreductase activity"/>
    <property type="evidence" value="ECO:0007669"/>
    <property type="project" value="UniProtKB-KW"/>
</dbReference>
<feature type="transmembrane region" description="Helical" evidence="8">
    <location>
        <begin position="306"/>
        <end position="333"/>
    </location>
</feature>
<evidence type="ECO:0000259" key="9">
    <source>
        <dbReference type="Pfam" id="PF00361"/>
    </source>
</evidence>
<feature type="transmembrane region" description="Helical" evidence="8">
    <location>
        <begin position="407"/>
        <end position="428"/>
    </location>
</feature>
<evidence type="ECO:0000313" key="11">
    <source>
        <dbReference type="Proteomes" id="UP000000263"/>
    </source>
</evidence>
<feature type="transmembrane region" description="Helical" evidence="8">
    <location>
        <begin position="367"/>
        <end position="386"/>
    </location>
</feature>
<evidence type="ECO:0000256" key="3">
    <source>
        <dbReference type="ARBA" id="ARBA00022475"/>
    </source>
</evidence>
<organism evidence="10 11">
    <name type="scientific">Roseiflexus castenholzii (strain DSM 13941 / HLO8)</name>
    <dbReference type="NCBI Taxonomy" id="383372"/>
    <lineage>
        <taxon>Bacteria</taxon>
        <taxon>Bacillati</taxon>
        <taxon>Chloroflexota</taxon>
        <taxon>Chloroflexia</taxon>
        <taxon>Chloroflexales</taxon>
        <taxon>Roseiflexineae</taxon>
        <taxon>Roseiflexaceae</taxon>
        <taxon>Roseiflexus</taxon>
    </lineage>
</organism>
<evidence type="ECO:0000256" key="6">
    <source>
        <dbReference type="ARBA" id="ARBA00023136"/>
    </source>
</evidence>
<feature type="transmembrane region" description="Helical" evidence="8">
    <location>
        <begin position="240"/>
        <end position="259"/>
    </location>
</feature>
<dbReference type="PRINTS" id="PR01437">
    <property type="entry name" value="NUOXDRDTASE4"/>
</dbReference>
<evidence type="ECO:0000313" key="10">
    <source>
        <dbReference type="EMBL" id="ABU57863.1"/>
    </source>
</evidence>
<dbReference type="Pfam" id="PF00361">
    <property type="entry name" value="Proton_antipo_M"/>
    <property type="match status" value="1"/>
</dbReference>
<feature type="transmembrane region" description="Helical" evidence="8">
    <location>
        <begin position="271"/>
        <end position="294"/>
    </location>
</feature>
<dbReference type="STRING" id="383372.Rcas_1771"/>
<feature type="transmembrane region" description="Helical" evidence="8">
    <location>
        <begin position="109"/>
        <end position="128"/>
    </location>
</feature>
<proteinExistence type="inferred from homology"/>
<feature type="transmembrane region" description="Helical" evidence="8">
    <location>
        <begin position="6"/>
        <end position="26"/>
    </location>
</feature>
<evidence type="ECO:0000256" key="5">
    <source>
        <dbReference type="ARBA" id="ARBA00022989"/>
    </source>
</evidence>
<keyword evidence="10" id="KW-0560">Oxidoreductase</keyword>
<reference evidence="10 11" key="1">
    <citation type="submission" date="2007-08" db="EMBL/GenBank/DDBJ databases">
        <title>Complete sequence of Roseiflexus castenholzii DSM 13941.</title>
        <authorList>
            <consortium name="US DOE Joint Genome Institute"/>
            <person name="Copeland A."/>
            <person name="Lucas S."/>
            <person name="Lapidus A."/>
            <person name="Barry K."/>
            <person name="Glavina del Rio T."/>
            <person name="Dalin E."/>
            <person name="Tice H."/>
            <person name="Pitluck S."/>
            <person name="Thompson L.S."/>
            <person name="Brettin T."/>
            <person name="Bruce D."/>
            <person name="Detter J.C."/>
            <person name="Han C."/>
            <person name="Tapia R."/>
            <person name="Schmutz J."/>
            <person name="Larimer F."/>
            <person name="Land M."/>
            <person name="Hauser L."/>
            <person name="Kyrpides N."/>
            <person name="Mikhailova N."/>
            <person name="Bryant D.A."/>
            <person name="Hanada S."/>
            <person name="Tsukatani Y."/>
            <person name="Richardson P."/>
        </authorList>
    </citation>
    <scope>NUCLEOTIDE SEQUENCE [LARGE SCALE GENOMIC DNA]</scope>
    <source>
        <strain evidence="11">DSM 13941 / HLO8</strain>
    </source>
</reference>
<dbReference type="KEGG" id="rca:Rcas_1771"/>
<name>A7NK43_ROSCS</name>
<comment type="similarity">
    <text evidence="2">Belongs to the CPA3 antiporters (TC 2.A.63) subunit D family.</text>
</comment>
<evidence type="ECO:0000256" key="8">
    <source>
        <dbReference type="SAM" id="Phobius"/>
    </source>
</evidence>
<dbReference type="AlphaFoldDB" id="A7NK43"/>
<dbReference type="EMBL" id="CP000804">
    <property type="protein sequence ID" value="ABU57863.1"/>
    <property type="molecule type" value="Genomic_DNA"/>
</dbReference>
<feature type="transmembrane region" description="Helical" evidence="8">
    <location>
        <begin position="448"/>
        <end position="468"/>
    </location>
</feature>
<dbReference type="EC" id="1.6.99.5" evidence="10"/>
<dbReference type="InterPro" id="IPR050586">
    <property type="entry name" value="CPA3_Na-H_Antiporter_D"/>
</dbReference>
<feature type="transmembrane region" description="Helical" evidence="8">
    <location>
        <begin position="206"/>
        <end position="228"/>
    </location>
</feature>
<dbReference type="NCBIfam" id="NF009306">
    <property type="entry name" value="PRK12663.1"/>
    <property type="match status" value="1"/>
</dbReference>
<dbReference type="InterPro" id="IPR003918">
    <property type="entry name" value="NADH_UbQ_OxRdtase"/>
</dbReference>
<dbReference type="GO" id="GO:0005886">
    <property type="term" value="C:plasma membrane"/>
    <property type="evidence" value="ECO:0007669"/>
    <property type="project" value="UniProtKB-SubCell"/>
</dbReference>
<sequence length="500" mass="53911">MGMDVLLVLPVLIPFITGIVMLVFWGRRDIHRALNVVGAALLLVAGIALLDGVSRNGIQATQLGNWPAPFGISFVADLLSAIMVVITGLTALAVAVYSLGSMDEARERFGYYPLLHIMFMGICGAFLTGDIFNLYVWFEVLLMSSFVLMALGGERAQLEGSIKYVTLNLLSSALFLSAVGILYGAVGTLNMADLSQQLSLLNQPGLVTTLAMLFLTAFGIKAAIFPLFAWLPASYHTPPIAVSAIFAGLLTKVGVYALIRVFSLLFVQNIALTHGLILALAGLTMVTGVLGAVAQNEFRRVLSFHIISQIGYMIMGLGLFTSLALAGAVFYIMHHIIVKMNLFLVSGVVHRLRGSYELKDLGDVYKVYPWLAILFLIPAFSLAGFPPLSGFWAKLMLVQAGLQVEQYVIVAVSLVVSLLTVFSMTKIWAEAFWKKAPAPTQSNTQSLAFMVVPVVGLALVTVVIGLSVQPFYDLAQRAADQLLNPAEYIAAVQSASLALR</sequence>
<evidence type="ECO:0000256" key="4">
    <source>
        <dbReference type="ARBA" id="ARBA00022692"/>
    </source>
</evidence>
<protein>
    <submittedName>
        <fullName evidence="10">NADH dehydrogenase (Quinone)</fullName>
        <ecNumber evidence="10">1.6.99.5</ecNumber>
    </submittedName>
</protein>
<accession>A7NK43</accession>
<evidence type="ECO:0000256" key="2">
    <source>
        <dbReference type="ARBA" id="ARBA00005346"/>
    </source>
</evidence>
<dbReference type="InterPro" id="IPR001750">
    <property type="entry name" value="ND/Mrp_TM"/>
</dbReference>
<keyword evidence="6 8" id="KW-0472">Membrane</keyword>
<feature type="transmembrane region" description="Helical" evidence="8">
    <location>
        <begin position="33"/>
        <end position="50"/>
    </location>
</feature>
<feature type="transmembrane region" description="Helical" evidence="8">
    <location>
        <begin position="134"/>
        <end position="152"/>
    </location>
</feature>
<keyword evidence="3" id="KW-1003">Cell membrane</keyword>
<dbReference type="eggNOG" id="COG0651">
    <property type="taxonomic scope" value="Bacteria"/>
</dbReference>
<feature type="transmembrane region" description="Helical" evidence="8">
    <location>
        <begin position="164"/>
        <end position="186"/>
    </location>
</feature>
<dbReference type="GO" id="GO:0008137">
    <property type="term" value="F:NADH dehydrogenase (ubiquinone) activity"/>
    <property type="evidence" value="ECO:0007669"/>
    <property type="project" value="InterPro"/>
</dbReference>
<gene>
    <name evidence="10" type="ordered locus">Rcas_1771</name>
</gene>
<dbReference type="GO" id="GO:0042773">
    <property type="term" value="P:ATP synthesis coupled electron transport"/>
    <property type="evidence" value="ECO:0007669"/>
    <property type="project" value="InterPro"/>
</dbReference>
<feature type="transmembrane region" description="Helical" evidence="8">
    <location>
        <begin position="70"/>
        <end position="97"/>
    </location>
</feature>
<dbReference type="Proteomes" id="UP000000263">
    <property type="component" value="Chromosome"/>
</dbReference>
<dbReference type="HOGENOM" id="CLU_007100_9_2_0"/>
<keyword evidence="11" id="KW-1185">Reference proteome</keyword>
<dbReference type="PANTHER" id="PTHR42703">
    <property type="entry name" value="NADH DEHYDROGENASE"/>
    <property type="match status" value="1"/>
</dbReference>
<keyword evidence="4 7" id="KW-0812">Transmembrane</keyword>
<dbReference type="PANTHER" id="PTHR42703:SF1">
    <property type="entry name" value="NA(+)_H(+) ANTIPORTER SUBUNIT D1"/>
    <property type="match status" value="1"/>
</dbReference>